<protein>
    <recommendedName>
        <fullName evidence="3">N-acetyltransferase domain-containing protein</fullName>
    </recommendedName>
</protein>
<gene>
    <name evidence="1" type="ORF">L249_3043</name>
</gene>
<keyword evidence="2" id="KW-1185">Reference proteome</keyword>
<evidence type="ECO:0000313" key="2">
    <source>
        <dbReference type="Proteomes" id="UP000253664"/>
    </source>
</evidence>
<dbReference type="OrthoDB" id="61870at2759"/>
<organism evidence="1 2">
    <name type="scientific">Ophiocordyceps polyrhachis-furcata BCC 54312</name>
    <dbReference type="NCBI Taxonomy" id="1330021"/>
    <lineage>
        <taxon>Eukaryota</taxon>
        <taxon>Fungi</taxon>
        <taxon>Dikarya</taxon>
        <taxon>Ascomycota</taxon>
        <taxon>Pezizomycotina</taxon>
        <taxon>Sordariomycetes</taxon>
        <taxon>Hypocreomycetidae</taxon>
        <taxon>Hypocreales</taxon>
        <taxon>Ophiocordycipitaceae</taxon>
        <taxon>Ophiocordyceps</taxon>
    </lineage>
</organism>
<dbReference type="AlphaFoldDB" id="A0A367LP61"/>
<name>A0A367LP61_9HYPO</name>
<evidence type="ECO:0008006" key="3">
    <source>
        <dbReference type="Google" id="ProtNLM"/>
    </source>
</evidence>
<dbReference type="STRING" id="1330021.A0A367LP61"/>
<proteinExistence type="predicted"/>
<dbReference type="Proteomes" id="UP000253664">
    <property type="component" value="Unassembled WGS sequence"/>
</dbReference>
<evidence type="ECO:0000313" key="1">
    <source>
        <dbReference type="EMBL" id="RCI16032.1"/>
    </source>
</evidence>
<dbReference type="Gene3D" id="3.40.630.30">
    <property type="match status" value="1"/>
</dbReference>
<reference evidence="1 2" key="1">
    <citation type="journal article" date="2015" name="BMC Genomics">
        <title>Insights from the genome of Ophiocordyceps polyrhachis-furcata to pathogenicity and host specificity in insect fungi.</title>
        <authorList>
            <person name="Wichadakul D."/>
            <person name="Kobmoo N."/>
            <person name="Ingsriswang S."/>
            <person name="Tangphatsornruang S."/>
            <person name="Chantasingh D."/>
            <person name="Luangsa-ard J.J."/>
            <person name="Eurwilaichitr L."/>
        </authorList>
    </citation>
    <scope>NUCLEOTIDE SEQUENCE [LARGE SCALE GENOMIC DNA]</scope>
    <source>
        <strain evidence="1 2">BCC 54312</strain>
    </source>
</reference>
<dbReference type="EMBL" id="LKCN02000001">
    <property type="protein sequence ID" value="RCI16032.1"/>
    <property type="molecule type" value="Genomic_DNA"/>
</dbReference>
<accession>A0A367LP61</accession>
<comment type="caution">
    <text evidence="1">The sequence shown here is derived from an EMBL/GenBank/DDBJ whole genome shotgun (WGS) entry which is preliminary data.</text>
</comment>
<sequence>MTTPDVAVFSTAPARLLERLRRHLPASLTVLRRLQSARHGIAHSPDSQVLLVLDKDEDDGPFTAAYADFSPAPDGQTFIFSTVETRAQDQSRCKAQLTALVDALAHLQQGQGSRKSILLANLNSEVGALLEPTGRLRPRPTGLHDKWLFDVTRLPTVEQRLPEGLHWGSASLADCETVVSRSNIPRTPQFLSLLPNVVIKKEDETPVVWTFLGESRQTTTGKKKRKEKADWCAGVDGTLISIHCEDAYRRKGLARALVVKLLREKMGQLTGDESDTLAAADVSVTNEASQGLCRSLNARRVSVVSW</sequence>